<feature type="region of interest" description="Disordered" evidence="2">
    <location>
        <begin position="1247"/>
        <end position="1267"/>
    </location>
</feature>
<evidence type="ECO:0000313" key="3">
    <source>
        <dbReference type="EMBL" id="CAH1780588.1"/>
    </source>
</evidence>
<feature type="region of interest" description="Disordered" evidence="2">
    <location>
        <begin position="1518"/>
        <end position="1552"/>
    </location>
</feature>
<organism evidence="3 4">
    <name type="scientific">Owenia fusiformis</name>
    <name type="common">Polychaete worm</name>
    <dbReference type="NCBI Taxonomy" id="6347"/>
    <lineage>
        <taxon>Eukaryota</taxon>
        <taxon>Metazoa</taxon>
        <taxon>Spiralia</taxon>
        <taxon>Lophotrochozoa</taxon>
        <taxon>Annelida</taxon>
        <taxon>Polychaeta</taxon>
        <taxon>Sedentaria</taxon>
        <taxon>Canalipalpata</taxon>
        <taxon>Sabellida</taxon>
        <taxon>Oweniida</taxon>
        <taxon>Oweniidae</taxon>
        <taxon>Owenia</taxon>
    </lineage>
</organism>
<feature type="compositionally biased region" description="Polar residues" evidence="2">
    <location>
        <begin position="1356"/>
        <end position="1366"/>
    </location>
</feature>
<feature type="compositionally biased region" description="Basic and acidic residues" evidence="2">
    <location>
        <begin position="403"/>
        <end position="415"/>
    </location>
</feature>
<name>A0A8S4NJC2_OWEFU</name>
<dbReference type="Proteomes" id="UP000749559">
    <property type="component" value="Unassembled WGS sequence"/>
</dbReference>
<proteinExistence type="predicted"/>
<feature type="compositionally biased region" description="Polar residues" evidence="2">
    <location>
        <begin position="56"/>
        <end position="100"/>
    </location>
</feature>
<gene>
    <name evidence="3" type="ORF">OFUS_LOCUS7261</name>
</gene>
<sequence>MASFESEVLSDGDTEDLIDGVEALSVISSLHSTPRFSPNASPSQKLTSPGRKYTQGLKQPQSYDGYTRSQPGLSNQSTLTTGRIPDRTSQSAPNSPAVNTQQLVEEIKRKVAASEITLNKYQTAGTPGTRTQLFPDSCPSRKYGSYPDVSSKITHGSEVSSAHMKQSMLGPSGAPLGKPPISQSQAIPMSHDISQRHVPSQHGIEDDDIENKIMTTPSRAKPRLLDEKYSRDDNYGNKDEFLVEKSEKQQVNYAQQVYEDALQRDRENEEKLEIYQEELLSPRNKDDIDTGMSKQAMSSENSTINKKVRSPHTTKLSRYQNNEAKQQQNTQKTQKFTEDISKYTKDTSKFTSDTSKYTSDTSKYTSDTSKYTSDTSNTYHSFEGSFNMDTNSLQNYPSSRMQKRQDQNNKIDSNSKPHLAPQSQKSPPWNKDILPLQSRTKSDLKVSNTEFKPLNSNQRLSSNSSYSSPVIRDTNCQSDSETSRYAFTGGPYVGLEGLASSPGLMAAAETIKKDSFSSMHSKDTSGVTSFDIKEMEHVRGHIQSMLNSQPGGKRTGKSDFDHTNDVESLLAGGAETVTGQKDESFGSIVSSTILGSKNLMDSSPTYGRYSDNLLYTENQQLRESLEKEKYRRRHCEKQIQQLQAKMLEVQQQLAVAVSTDKRKDSMIEQLDKTLAKVVEGWKRHEAEKQEMIEKLNAEKKLAEQVQKDHQKMVKGFEEEVANAMRQVAAEREKMSHIEQEKQSYIEKLDQERGQLVTLLESEQERIRRIEAERDRAQDGRQHLEKQTESLQTTLNQERAGWAEKEKEFVSKIDEITTMQIQVLKKEQDRVDEQQRASDESKQQLAAVQNQYRQLQVDFDSLSRDKESLKVELGLMDARLKSSKRKLEMDMKAQLEKEISQKLEDAHQKMAAVEADLQEVHRKHVVELTQRHSREMESQLQQFHEEMRRKDAHIRQQIQQYDDRLTESLAEISSLKAQNRQIDMQKRNIAAKLQNLMHSHVNEAMLLLGATDSPDRGQVLGGGAPVYTSPGRESNLDSVSVHSNRPIVTSNSNIVTSQSRIVTSQINNQSQMTTGASLNVPGVNGDHMARFLQSLPEQPRGVGVGSMHPRNNPVHTQYGNGDGSDVAMTTSMSASQNQGQRLSSNQVQGHLLPSNQMQGQKLPTNQNQGQIPASAYHSQGTGDRSQAEAQRSNNTWVNNYTTTPMNSSLIANNANIPSGDGSEIGNLPSARSQSSQLNMNSSYNQLRNTSRTQHNTVTSQRASDGSYNQHVVGHDKMAATTNRNVQGHTNYSGAQLLHTPNIQNSQAYLYNTNTQQHRSHIGGQGQDTFKPLLQESDCSNIDGKSDTGDIPPGVSTGPISETSSIHDNTLTEQYDDMTQKFDDHELKQNELQHYIKMLLNKSPGDPVDGSTKVDVSNEQSADPLLTPIKSRPASIPNRGVAAGAAHDKPQDNFTPAFTHSMVAPTQGLQHNVELSPKQVGEISRLLKLYKDSHQGELSEDPPIDELLTYFESIHHSDGLPVSSGSVTRLPSQSQKTKPGSKVKQNLGPRYKKAEVDAKVKQLLQQQKQSEPINKLDRGHVIKATQLRKTKSSVKSSGAAWK</sequence>
<evidence type="ECO:0008006" key="5">
    <source>
        <dbReference type="Google" id="ProtNLM"/>
    </source>
</evidence>
<dbReference type="GO" id="GO:1902410">
    <property type="term" value="P:mitotic cytokinetic process"/>
    <property type="evidence" value="ECO:0007669"/>
    <property type="project" value="TreeGrafter"/>
</dbReference>
<dbReference type="OrthoDB" id="8190486at2759"/>
<dbReference type="PANTHER" id="PTHR34439">
    <property type="entry name" value="CENTROBIN"/>
    <property type="match status" value="1"/>
</dbReference>
<keyword evidence="4" id="KW-1185">Reference proteome</keyword>
<feature type="coiled-coil region" evidence="1">
    <location>
        <begin position="895"/>
        <end position="922"/>
    </location>
</feature>
<feature type="compositionally biased region" description="Low complexity" evidence="2">
    <location>
        <begin position="320"/>
        <end position="334"/>
    </location>
</feature>
<accession>A0A8S4NJC2</accession>
<evidence type="ECO:0000256" key="2">
    <source>
        <dbReference type="SAM" id="MobiDB-lite"/>
    </source>
</evidence>
<feature type="region of interest" description="Disordered" evidence="2">
    <location>
        <begin position="1564"/>
        <end position="1600"/>
    </location>
</feature>
<feature type="region of interest" description="Disordered" evidence="2">
    <location>
        <begin position="1097"/>
        <end position="1191"/>
    </location>
</feature>
<dbReference type="PANTHER" id="PTHR34439:SF1">
    <property type="entry name" value="CENTROBIN"/>
    <property type="match status" value="1"/>
</dbReference>
<protein>
    <recommendedName>
        <fullName evidence="5">Centrobin</fullName>
    </recommendedName>
</protein>
<feature type="compositionally biased region" description="Polar residues" evidence="2">
    <location>
        <begin position="387"/>
        <end position="400"/>
    </location>
</feature>
<dbReference type="GO" id="GO:0007099">
    <property type="term" value="P:centriole replication"/>
    <property type="evidence" value="ECO:0007669"/>
    <property type="project" value="InterPro"/>
</dbReference>
<feature type="compositionally biased region" description="Polar residues" evidence="2">
    <location>
        <begin position="30"/>
        <end position="47"/>
    </location>
</feature>
<feature type="region of interest" description="Disordered" evidence="2">
    <location>
        <begin position="774"/>
        <end position="795"/>
    </location>
</feature>
<dbReference type="InterPro" id="IPR038923">
    <property type="entry name" value="Centrobin"/>
</dbReference>
<dbReference type="GO" id="GO:1902017">
    <property type="term" value="P:regulation of cilium assembly"/>
    <property type="evidence" value="ECO:0007669"/>
    <property type="project" value="InterPro"/>
</dbReference>
<keyword evidence="1" id="KW-0175">Coiled coil</keyword>
<comment type="caution">
    <text evidence="3">The sequence shown here is derived from an EMBL/GenBank/DDBJ whole genome shotgun (WGS) entry which is preliminary data.</text>
</comment>
<feature type="compositionally biased region" description="Polar residues" evidence="2">
    <location>
        <begin position="416"/>
        <end position="427"/>
    </location>
</feature>
<dbReference type="EMBL" id="CAIIXF020000004">
    <property type="protein sequence ID" value="CAH1780588.1"/>
    <property type="molecule type" value="Genomic_DNA"/>
</dbReference>
<feature type="region of interest" description="Disordered" evidence="2">
    <location>
        <begin position="1402"/>
        <end position="1451"/>
    </location>
</feature>
<dbReference type="GO" id="GO:0005813">
    <property type="term" value="C:centrosome"/>
    <property type="evidence" value="ECO:0007669"/>
    <property type="project" value="TreeGrafter"/>
</dbReference>
<feature type="compositionally biased region" description="Polar residues" evidence="2">
    <location>
        <begin position="1126"/>
        <end position="1191"/>
    </location>
</feature>
<feature type="coiled-coil region" evidence="1">
    <location>
        <begin position="957"/>
        <end position="994"/>
    </location>
</feature>
<feature type="compositionally biased region" description="Low complexity" evidence="2">
    <location>
        <begin position="455"/>
        <end position="468"/>
    </location>
</feature>
<feature type="coiled-coil region" evidence="1">
    <location>
        <begin position="823"/>
        <end position="871"/>
    </location>
</feature>
<evidence type="ECO:0000256" key="1">
    <source>
        <dbReference type="SAM" id="Coils"/>
    </source>
</evidence>
<feature type="compositionally biased region" description="Polar residues" evidence="2">
    <location>
        <begin position="1521"/>
        <end position="1536"/>
    </location>
</feature>
<dbReference type="GO" id="GO:0051299">
    <property type="term" value="P:centrosome separation"/>
    <property type="evidence" value="ECO:0007669"/>
    <property type="project" value="TreeGrafter"/>
</dbReference>
<feature type="compositionally biased region" description="Low complexity" evidence="2">
    <location>
        <begin position="349"/>
        <end position="379"/>
    </location>
</feature>
<feature type="compositionally biased region" description="Basic and acidic residues" evidence="2">
    <location>
        <begin position="335"/>
        <end position="348"/>
    </location>
</feature>
<reference evidence="3" key="1">
    <citation type="submission" date="2022-03" db="EMBL/GenBank/DDBJ databases">
        <authorList>
            <person name="Martin C."/>
        </authorList>
    </citation>
    <scope>NUCLEOTIDE SEQUENCE</scope>
</reference>
<evidence type="ECO:0000313" key="4">
    <source>
        <dbReference type="Proteomes" id="UP000749559"/>
    </source>
</evidence>
<feature type="compositionally biased region" description="Polar residues" evidence="2">
    <location>
        <begin position="292"/>
        <end position="305"/>
    </location>
</feature>
<feature type="region of interest" description="Disordered" evidence="2">
    <location>
        <begin position="1336"/>
        <end position="1366"/>
    </location>
</feature>
<feature type="compositionally biased region" description="Basic and acidic residues" evidence="2">
    <location>
        <begin position="774"/>
        <end position="787"/>
    </location>
</feature>
<dbReference type="GO" id="GO:0005814">
    <property type="term" value="C:centriole"/>
    <property type="evidence" value="ECO:0007669"/>
    <property type="project" value="TreeGrafter"/>
</dbReference>
<feature type="region of interest" description="Disordered" evidence="2">
    <location>
        <begin position="30"/>
        <end position="100"/>
    </location>
</feature>
<feature type="region of interest" description="Disordered" evidence="2">
    <location>
        <begin position="275"/>
        <end position="477"/>
    </location>
</feature>